<evidence type="ECO:0000313" key="2">
    <source>
        <dbReference type="EMBL" id="XBH01912.1"/>
    </source>
</evidence>
<dbReference type="AlphaFoldDB" id="A0AAU7C906"/>
<dbReference type="RefSeq" id="WP_406694658.1">
    <property type="nucleotide sequence ID" value="NZ_CP155447.1"/>
</dbReference>
<gene>
    <name evidence="2" type="ORF">V5E97_26730</name>
</gene>
<sequence>MKLSRYFGIVNSFVVIALVWCVSLVVLPAEADGAEEAPDTVRVLSFNLWNGGDSGKQPLDGTVEVIKRSQADVVGLQETGGIAPKGEPRPDRAAEIAKRLGWHYLDQGGRTGIISRFEIVASTPKKWGAKLVLPSGRPLYAFNVHLAHSPYQPYQLLRIPYGDGAFLTTETEAVRAAQEARGSQVAEMLMEARAIVAEGWPVVLTGDFNEPSHRDWTEAAAKANLCPLKVEWPSTKAVEDAGFVDAYRSVHPDPVEPRGLTWTPITHASDPKDRHDRIDFVFVSGFGRPNAAVKAVRIIGESPASADIVVSPYPSDHRAVVADLELFAGRPTAPGR</sequence>
<dbReference type="EMBL" id="CP155447">
    <property type="protein sequence ID" value="XBH01912.1"/>
    <property type="molecule type" value="Genomic_DNA"/>
</dbReference>
<protein>
    <submittedName>
        <fullName evidence="2">Endonuclease/exonuclease/phosphatase family protein</fullName>
    </submittedName>
</protein>
<evidence type="ECO:0000259" key="1">
    <source>
        <dbReference type="Pfam" id="PF03372"/>
    </source>
</evidence>
<dbReference type="Pfam" id="PF03372">
    <property type="entry name" value="Exo_endo_phos"/>
    <property type="match status" value="1"/>
</dbReference>
<dbReference type="InterPro" id="IPR036691">
    <property type="entry name" value="Endo/exonu/phosph_ase_sf"/>
</dbReference>
<dbReference type="Gene3D" id="3.60.10.10">
    <property type="entry name" value="Endonuclease/exonuclease/phosphatase"/>
    <property type="match status" value="1"/>
</dbReference>
<keyword evidence="2" id="KW-0378">Hydrolase</keyword>
<keyword evidence="2" id="KW-0255">Endonuclease</keyword>
<accession>A0AAU7C906</accession>
<dbReference type="SUPFAM" id="SSF56219">
    <property type="entry name" value="DNase I-like"/>
    <property type="match status" value="1"/>
</dbReference>
<feature type="domain" description="Endonuclease/exonuclease/phosphatase" evidence="1">
    <location>
        <begin position="44"/>
        <end position="317"/>
    </location>
</feature>
<reference evidence="2" key="1">
    <citation type="submission" date="2024-05" db="EMBL/GenBank/DDBJ databases">
        <title>Planctomycetes of the genus Singulisphaera possess chitinolytic capabilities.</title>
        <authorList>
            <person name="Ivanova A."/>
        </authorList>
    </citation>
    <scope>NUCLEOTIDE SEQUENCE</scope>
    <source>
        <strain evidence="2">Ch08T</strain>
    </source>
</reference>
<organism evidence="2">
    <name type="scientific">Singulisphaera sp. Ch08</name>
    <dbReference type="NCBI Taxonomy" id="3120278"/>
    <lineage>
        <taxon>Bacteria</taxon>
        <taxon>Pseudomonadati</taxon>
        <taxon>Planctomycetota</taxon>
        <taxon>Planctomycetia</taxon>
        <taxon>Isosphaerales</taxon>
        <taxon>Isosphaeraceae</taxon>
        <taxon>Singulisphaera</taxon>
    </lineage>
</organism>
<dbReference type="InterPro" id="IPR005135">
    <property type="entry name" value="Endo/exonuclease/phosphatase"/>
</dbReference>
<dbReference type="GO" id="GO:0004519">
    <property type="term" value="F:endonuclease activity"/>
    <property type="evidence" value="ECO:0007669"/>
    <property type="project" value="UniProtKB-KW"/>
</dbReference>
<keyword evidence="2" id="KW-0540">Nuclease</keyword>
<proteinExistence type="predicted"/>
<dbReference type="PANTHER" id="PTHR41349">
    <property type="match status" value="1"/>
</dbReference>
<dbReference type="PANTHER" id="PTHR41349:SF1">
    <property type="entry name" value="PROTEIN CBG08683"/>
    <property type="match status" value="1"/>
</dbReference>
<name>A0AAU7C906_9BACT</name>